<dbReference type="InterPro" id="IPR045275">
    <property type="entry name" value="MscS_archaea/bacteria_type"/>
</dbReference>
<keyword evidence="3" id="KW-1003">Cell membrane</keyword>
<comment type="similarity">
    <text evidence="2 7">Belongs to the MscS (TC 1.A.23) family.</text>
</comment>
<evidence type="ECO:0000256" key="5">
    <source>
        <dbReference type="ARBA" id="ARBA00022989"/>
    </source>
</evidence>
<organism evidence="11 12">
    <name type="scientific">Thiothrix nivea (strain ATCC 35100 / DSM 5205 / JP2)</name>
    <dbReference type="NCBI Taxonomy" id="870187"/>
    <lineage>
        <taxon>Bacteria</taxon>
        <taxon>Pseudomonadati</taxon>
        <taxon>Pseudomonadota</taxon>
        <taxon>Gammaproteobacteria</taxon>
        <taxon>Thiotrichales</taxon>
        <taxon>Thiotrichaceae</taxon>
        <taxon>Thiothrix</taxon>
    </lineage>
</organism>
<keyword evidence="12" id="KW-1185">Reference proteome</keyword>
<proteinExistence type="inferred from homology"/>
<keyword evidence="7" id="KW-0813">Transport</keyword>
<dbReference type="Pfam" id="PF21082">
    <property type="entry name" value="MS_channel_3rd"/>
    <property type="match status" value="1"/>
</dbReference>
<dbReference type="SUPFAM" id="SSF82861">
    <property type="entry name" value="Mechanosensitive channel protein MscS (YggB), transmembrane region"/>
    <property type="match status" value="1"/>
</dbReference>
<keyword evidence="5 7" id="KW-1133">Transmembrane helix</keyword>
<evidence type="ECO:0000313" key="12">
    <source>
        <dbReference type="Proteomes" id="UP000005317"/>
    </source>
</evidence>
<dbReference type="Gene3D" id="2.30.30.60">
    <property type="match status" value="1"/>
</dbReference>
<evidence type="ECO:0000256" key="6">
    <source>
        <dbReference type="ARBA" id="ARBA00023136"/>
    </source>
</evidence>
<dbReference type="InterPro" id="IPR011066">
    <property type="entry name" value="MscS_channel_C_sf"/>
</dbReference>
<keyword evidence="9" id="KW-0732">Signal</keyword>
<sequence precursor="true">MKHIRLLLITCLLCLPVLNTSAHADELTNLLTGKTADTAASTDKVISTGASTQSDKKIRQRLQSIFSELDALKTVSISVNNGVVTLDGEVDSSATESKALQFARQVEGVVEVENNLSINRSLGKRLQNTGNKLLVMGQQTIAALPLLLLALLVFLLFWLLGGWISRRQSLFRRISPNYFIANLLGQITHLLFIMLGLVLALNLLDATALLGTILGAAGIVGLAVGFAVRDTVENYIASILLSVRNPFEVNDLVKIDSFEGNVASLNSRATILISPDGNHIRIPNATVFKAIITNFTRNPERRFQFDVGVDTGQNLLAAQTLAMETLQSMPGVLEEPKPLVLIEALGDSNVQLRIFGWVDQRQHNFGKVRSEAIRGVKQAFDRAGIVMPEPIYNLRINQQTETAPTETPQVASAEDRREVQDVSADHTIEDKVRQEQSQSDSTNLLTPQAPKE</sequence>
<evidence type="ECO:0000256" key="4">
    <source>
        <dbReference type="ARBA" id="ARBA00022692"/>
    </source>
</evidence>
<feature type="transmembrane region" description="Helical" evidence="7">
    <location>
        <begin position="177"/>
        <end position="201"/>
    </location>
</feature>
<evidence type="ECO:0000256" key="7">
    <source>
        <dbReference type="RuleBase" id="RU369025"/>
    </source>
</evidence>
<feature type="transmembrane region" description="Helical" evidence="7">
    <location>
        <begin position="141"/>
        <end position="165"/>
    </location>
</feature>
<evidence type="ECO:0000256" key="9">
    <source>
        <dbReference type="SAM" id="SignalP"/>
    </source>
</evidence>
<keyword evidence="7" id="KW-0406">Ion transport</keyword>
<dbReference type="PANTHER" id="PTHR30221:SF1">
    <property type="entry name" value="SMALL-CONDUCTANCE MECHANOSENSITIVE CHANNEL"/>
    <property type="match status" value="1"/>
</dbReference>
<feature type="transmembrane region" description="Helical" evidence="7">
    <location>
        <begin position="207"/>
        <end position="228"/>
    </location>
</feature>
<dbReference type="GO" id="GO:0008381">
    <property type="term" value="F:mechanosensitive monoatomic ion channel activity"/>
    <property type="evidence" value="ECO:0007669"/>
    <property type="project" value="InterPro"/>
</dbReference>
<feature type="signal peptide" evidence="9">
    <location>
        <begin position="1"/>
        <end position="24"/>
    </location>
</feature>
<comment type="subunit">
    <text evidence="7">Homoheptamer.</text>
</comment>
<dbReference type="EMBL" id="JH651384">
    <property type="protein sequence ID" value="EIJ36441.1"/>
    <property type="molecule type" value="Genomic_DNA"/>
</dbReference>
<dbReference type="InterPro" id="IPR011014">
    <property type="entry name" value="MscS_channel_TM-2"/>
</dbReference>
<keyword evidence="7" id="KW-0997">Cell inner membrane</keyword>
<dbReference type="Gene3D" id="3.30.1340.30">
    <property type="match status" value="1"/>
</dbReference>
<dbReference type="SUPFAM" id="SSF50182">
    <property type="entry name" value="Sm-like ribonucleoproteins"/>
    <property type="match status" value="1"/>
</dbReference>
<dbReference type="Proteomes" id="UP000005317">
    <property type="component" value="Unassembled WGS sequence"/>
</dbReference>
<evidence type="ECO:0000259" key="10">
    <source>
        <dbReference type="PROSITE" id="PS50914"/>
    </source>
</evidence>
<reference evidence="12" key="1">
    <citation type="journal article" date="2011" name="Stand. Genomic Sci.">
        <title>Genome sequence of the filamentous, gliding Thiothrix nivea neotype strain (JP2(T)).</title>
        <authorList>
            <person name="Lapidus A."/>
            <person name="Nolan M."/>
            <person name="Lucas S."/>
            <person name="Glavina Del Rio T."/>
            <person name="Tice H."/>
            <person name="Cheng J.F."/>
            <person name="Tapia R."/>
            <person name="Han C."/>
            <person name="Goodwin L."/>
            <person name="Pitluck S."/>
            <person name="Liolios K."/>
            <person name="Pagani I."/>
            <person name="Ivanova N."/>
            <person name="Huntemann M."/>
            <person name="Mavromatis K."/>
            <person name="Mikhailova N."/>
            <person name="Pati A."/>
            <person name="Chen A."/>
            <person name="Palaniappan K."/>
            <person name="Land M."/>
            <person name="Brambilla E.M."/>
            <person name="Rohde M."/>
            <person name="Abt B."/>
            <person name="Verbarg S."/>
            <person name="Goker M."/>
            <person name="Bristow J."/>
            <person name="Eisen J.A."/>
            <person name="Markowitz V."/>
            <person name="Hugenholtz P."/>
            <person name="Kyrpides N.C."/>
            <person name="Klenk H.P."/>
            <person name="Woyke T."/>
        </authorList>
    </citation>
    <scope>NUCLEOTIDE SEQUENCE [LARGE SCALE GENOMIC DNA]</scope>
    <source>
        <strain evidence="12">ATCC 35100 / DSM 5205 / JP2</strain>
    </source>
</reference>
<gene>
    <name evidence="11" type="ORF">Thini_3941</name>
</gene>
<dbReference type="Pfam" id="PF00924">
    <property type="entry name" value="MS_channel_2nd"/>
    <property type="match status" value="1"/>
</dbReference>
<feature type="chain" id="PRO_5025072612" description="Small-conductance mechanosensitive channel" evidence="9">
    <location>
        <begin position="25"/>
        <end position="452"/>
    </location>
</feature>
<feature type="region of interest" description="Disordered" evidence="8">
    <location>
        <begin position="401"/>
        <end position="452"/>
    </location>
</feature>
<keyword evidence="4 7" id="KW-0812">Transmembrane</keyword>
<dbReference type="PROSITE" id="PS50914">
    <property type="entry name" value="BON"/>
    <property type="match status" value="1"/>
</dbReference>
<comment type="caution">
    <text evidence="7">Lacks conserved residue(s) required for the propagation of feature annotation.</text>
</comment>
<dbReference type="InterPro" id="IPR023408">
    <property type="entry name" value="MscS_beta-dom_sf"/>
</dbReference>
<feature type="compositionally biased region" description="Polar residues" evidence="8">
    <location>
        <begin position="435"/>
        <end position="446"/>
    </location>
</feature>
<evidence type="ECO:0000256" key="8">
    <source>
        <dbReference type="SAM" id="MobiDB-lite"/>
    </source>
</evidence>
<dbReference type="AlphaFoldDB" id="A0A656HHE6"/>
<dbReference type="InterPro" id="IPR007055">
    <property type="entry name" value="BON_dom"/>
</dbReference>
<feature type="domain" description="BON" evidence="10">
    <location>
        <begin position="54"/>
        <end position="120"/>
    </location>
</feature>
<comment type="subcellular location">
    <subcellularLocation>
        <location evidence="7">Cell inner membrane</location>
        <topology evidence="7">Multi-pass membrane protein</topology>
    </subcellularLocation>
    <subcellularLocation>
        <location evidence="1">Cell membrane</location>
        <topology evidence="1">Multi-pass membrane protein</topology>
    </subcellularLocation>
</comment>
<evidence type="ECO:0000313" key="11">
    <source>
        <dbReference type="EMBL" id="EIJ36441.1"/>
    </source>
</evidence>
<evidence type="ECO:0000256" key="2">
    <source>
        <dbReference type="ARBA" id="ARBA00008017"/>
    </source>
</evidence>
<dbReference type="PANTHER" id="PTHR30221">
    <property type="entry name" value="SMALL-CONDUCTANCE MECHANOSENSITIVE CHANNEL"/>
    <property type="match status" value="1"/>
</dbReference>
<accession>A0A656HHE6</accession>
<dbReference type="Gene3D" id="1.10.287.1260">
    <property type="match status" value="1"/>
</dbReference>
<dbReference type="RefSeq" id="WP_002710313.1">
    <property type="nucleotide sequence ID" value="NZ_JH651384.1"/>
</dbReference>
<evidence type="ECO:0000256" key="1">
    <source>
        <dbReference type="ARBA" id="ARBA00004651"/>
    </source>
</evidence>
<dbReference type="SUPFAM" id="SSF82689">
    <property type="entry name" value="Mechanosensitive channel protein MscS (YggB), C-terminal domain"/>
    <property type="match status" value="1"/>
</dbReference>
<keyword evidence="6 7" id="KW-0472">Membrane</keyword>
<dbReference type="Pfam" id="PF04972">
    <property type="entry name" value="BON"/>
    <property type="match status" value="1"/>
</dbReference>
<dbReference type="InterPro" id="IPR010920">
    <property type="entry name" value="LSM_dom_sf"/>
</dbReference>
<protein>
    <recommendedName>
        <fullName evidence="7">Small-conductance mechanosensitive channel</fullName>
    </recommendedName>
</protein>
<dbReference type="Gene3D" id="3.30.70.100">
    <property type="match status" value="1"/>
</dbReference>
<keyword evidence="7" id="KW-0407">Ion channel</keyword>
<comment type="function">
    <text evidence="7">Mechanosensitive channel that participates in the regulation of osmotic pressure changes within the cell, opening in response to stretch forces in the membrane lipid bilayer, without the need for other proteins. Contributes to normal resistance to hypoosmotic shock. Forms an ion channel of 1.0 nanosiemens conductance with a slight preference for anions.</text>
</comment>
<feature type="compositionally biased region" description="Basic and acidic residues" evidence="8">
    <location>
        <begin position="413"/>
        <end position="434"/>
    </location>
</feature>
<dbReference type="InterPro" id="IPR049278">
    <property type="entry name" value="MS_channel_C"/>
</dbReference>
<dbReference type="InterPro" id="IPR006685">
    <property type="entry name" value="MscS_channel_2nd"/>
</dbReference>
<dbReference type="OrthoDB" id="9793781at2"/>
<name>A0A656HHE6_THINJ</name>
<evidence type="ECO:0000256" key="3">
    <source>
        <dbReference type="ARBA" id="ARBA00022475"/>
    </source>
</evidence>
<dbReference type="GO" id="GO:0005886">
    <property type="term" value="C:plasma membrane"/>
    <property type="evidence" value="ECO:0007669"/>
    <property type="project" value="UniProtKB-SubCell"/>
</dbReference>